<keyword evidence="2" id="KW-0067">ATP-binding</keyword>
<dbReference type="Gene3D" id="3.40.50.300">
    <property type="entry name" value="P-loop containing nucleotide triphosphate hydrolases"/>
    <property type="match status" value="1"/>
</dbReference>
<reference evidence="2 3" key="1">
    <citation type="submission" date="2018-06" db="EMBL/GenBank/DDBJ databases">
        <title>Halonotius sp. F13-13 a new haloarchaeeon isolated from a solar saltern from Isla Cristina, Huelva, Spain.</title>
        <authorList>
            <person name="Duran-Viseras A."/>
            <person name="Sanchez-Porro C."/>
            <person name="Ventosa A."/>
        </authorList>
    </citation>
    <scope>NUCLEOTIDE SEQUENCE [LARGE SCALE GENOMIC DNA]</scope>
    <source>
        <strain evidence="2 3">F13-13</strain>
    </source>
</reference>
<comment type="caution">
    <text evidence="2">The sequence shown here is derived from an EMBL/GenBank/DDBJ whole genome shotgun (WGS) entry which is preliminary data.</text>
</comment>
<proteinExistence type="predicted"/>
<organism evidence="2 3">
    <name type="scientific">Halonotius aquaticus</name>
    <dbReference type="NCBI Taxonomy" id="2216978"/>
    <lineage>
        <taxon>Archaea</taxon>
        <taxon>Methanobacteriati</taxon>
        <taxon>Methanobacteriota</taxon>
        <taxon>Stenosarchaea group</taxon>
        <taxon>Halobacteria</taxon>
        <taxon>Halobacteriales</taxon>
        <taxon>Haloferacaceae</taxon>
        <taxon>Halonotius</taxon>
    </lineage>
</organism>
<dbReference type="OrthoDB" id="42244at2157"/>
<dbReference type="InterPro" id="IPR018647">
    <property type="entry name" value="SLFN_3-like_DNA/RNA_helicase"/>
</dbReference>
<evidence type="ECO:0000313" key="3">
    <source>
        <dbReference type="Proteomes" id="UP000276588"/>
    </source>
</evidence>
<feature type="domain" description="Schlafen group 3-like DNA/RNA helicase" evidence="1">
    <location>
        <begin position="267"/>
        <end position="610"/>
    </location>
</feature>
<dbReference type="Proteomes" id="UP000276588">
    <property type="component" value="Unassembled WGS sequence"/>
</dbReference>
<dbReference type="SUPFAM" id="SSF52540">
    <property type="entry name" value="P-loop containing nucleoside triphosphate hydrolases"/>
    <property type="match status" value="1"/>
</dbReference>
<keyword evidence="3" id="KW-1185">Reference proteome</keyword>
<protein>
    <submittedName>
        <fullName evidence="2">ATP-binding protein</fullName>
    </submittedName>
</protein>
<keyword evidence="2" id="KW-0547">Nucleotide-binding</keyword>
<evidence type="ECO:0000259" key="1">
    <source>
        <dbReference type="Pfam" id="PF09848"/>
    </source>
</evidence>
<name>A0A3A6PSR4_9EURY</name>
<gene>
    <name evidence="2" type="ORF">DM826_09220</name>
</gene>
<dbReference type="AlphaFoldDB" id="A0A3A6PSR4"/>
<dbReference type="EMBL" id="QKNY01000014">
    <property type="protein sequence ID" value="RJX42548.1"/>
    <property type="molecule type" value="Genomic_DNA"/>
</dbReference>
<evidence type="ECO:0000313" key="2">
    <source>
        <dbReference type="EMBL" id="RJX42548.1"/>
    </source>
</evidence>
<dbReference type="GO" id="GO:0005524">
    <property type="term" value="F:ATP binding"/>
    <property type="evidence" value="ECO:0007669"/>
    <property type="project" value="UniProtKB-KW"/>
</dbReference>
<accession>A0A3A6PSR4</accession>
<sequence length="630" mass="71480">MIIYQNTAGGFVDDVVQNAIIDEIVAGFETQGVGGASQNEIRSWKNSLQYMSNLFYNCDVPTDADVAIEFQIPLTSRRVDFMISGRDINDNKNITIIELKQWEGNPTEPVPDKDGIVKTILGGGKRETTHPSYQAWSYSRLIEDFNLKVQQDEIELCPLAYLHNFDEQYRERLDHPAYKHYTKEAPVFLKQDVDNLSRVLESKIASTNSENLIQQIADSDLKPNKKLQDSLGAMLEANDEFTLIDSQKVVFERAVELAEKANQQNSKKVLIVEGGPGTGKTVVAINILAELIQEDYTAQYVSKNRAPRSVYKKKLRGDMLVKEIDHLFNGAGSYVSTSSNQFPALIADEAHRLNEESNFFGKGENQIMEIINASQFSVFFIDENQRVHIDDIGSRQEIKKFANQMNADIEEMELEAQFRCSGSDGYVAWLDDVLEIRDTANADGFDLEFDVRLYDDPQSLHHAIEQKNKAGTLSRVVAGYCWEWEKEGRSDSDYVDIEIGDYRKSWNRDGGDPWAIDEGSIDEVGCIHTCQGLEFDYVGVIIGPDMKYRDGEIVTDHEGRASTDYSLRGVKKMMNEDPEEAQKIVDEVVKNTYRTLLSRGLKGCYIYCCDDQLEDYLRTRLENINGSIEF</sequence>
<dbReference type="CDD" id="cd00009">
    <property type="entry name" value="AAA"/>
    <property type="match status" value="1"/>
</dbReference>
<dbReference type="RefSeq" id="WP_120103112.1">
    <property type="nucleotide sequence ID" value="NZ_QKNY01000014.1"/>
</dbReference>
<dbReference type="InterPro" id="IPR027417">
    <property type="entry name" value="P-loop_NTPase"/>
</dbReference>
<dbReference type="Pfam" id="PF09848">
    <property type="entry name" value="SLFN-g3_helicase"/>
    <property type="match status" value="1"/>
</dbReference>